<feature type="signal peptide" evidence="2">
    <location>
        <begin position="1"/>
        <end position="24"/>
    </location>
</feature>
<gene>
    <name evidence="3" type="ORF">FRZ32_10830</name>
</gene>
<feature type="compositionally biased region" description="Low complexity" evidence="1">
    <location>
        <begin position="25"/>
        <end position="37"/>
    </location>
</feature>
<name>A0A5C6TUU1_9SPHN</name>
<accession>A0A5C6TUU1</accession>
<evidence type="ECO:0000313" key="3">
    <source>
        <dbReference type="EMBL" id="TXC64107.1"/>
    </source>
</evidence>
<keyword evidence="2" id="KW-0732">Signal</keyword>
<dbReference type="Proteomes" id="UP000321249">
    <property type="component" value="Unassembled WGS sequence"/>
</dbReference>
<keyword evidence="4" id="KW-1185">Reference proteome</keyword>
<feature type="region of interest" description="Disordered" evidence="1">
    <location>
        <begin position="81"/>
        <end position="101"/>
    </location>
</feature>
<dbReference type="AlphaFoldDB" id="A0A5C6TUU1"/>
<sequence>MPGSFASFSFFAASLLAIATGAAAQRPPRPLPLLRIAPPSPPPRFVLPRDQVRDLGRSPRNGLIAAYPLRSNLELGIGRYRVGGQHRPPTNTAGDSPQRRRGVAAIGLSLSF</sequence>
<dbReference type="RefSeq" id="WP_147043513.1">
    <property type="nucleotide sequence ID" value="NZ_BAABIR010000001.1"/>
</dbReference>
<evidence type="ECO:0000256" key="2">
    <source>
        <dbReference type="SAM" id="SignalP"/>
    </source>
</evidence>
<organism evidence="3 4">
    <name type="scientific">Allosphingosinicella ginsenosidimutans</name>
    <dbReference type="NCBI Taxonomy" id="1176539"/>
    <lineage>
        <taxon>Bacteria</taxon>
        <taxon>Pseudomonadati</taxon>
        <taxon>Pseudomonadota</taxon>
        <taxon>Alphaproteobacteria</taxon>
        <taxon>Sphingomonadales</taxon>
        <taxon>Sphingomonadaceae</taxon>
        <taxon>Allosphingosinicella</taxon>
    </lineage>
</organism>
<feature type="region of interest" description="Disordered" evidence="1">
    <location>
        <begin position="25"/>
        <end position="46"/>
    </location>
</feature>
<evidence type="ECO:0008006" key="5">
    <source>
        <dbReference type="Google" id="ProtNLM"/>
    </source>
</evidence>
<protein>
    <recommendedName>
        <fullName evidence="5">Porin</fullName>
    </recommendedName>
</protein>
<evidence type="ECO:0000313" key="4">
    <source>
        <dbReference type="Proteomes" id="UP000321249"/>
    </source>
</evidence>
<proteinExistence type="predicted"/>
<comment type="caution">
    <text evidence="3">The sequence shown here is derived from an EMBL/GenBank/DDBJ whole genome shotgun (WGS) entry which is preliminary data.</text>
</comment>
<evidence type="ECO:0000256" key="1">
    <source>
        <dbReference type="SAM" id="MobiDB-lite"/>
    </source>
</evidence>
<dbReference type="EMBL" id="VOQQ01000001">
    <property type="protein sequence ID" value="TXC64107.1"/>
    <property type="molecule type" value="Genomic_DNA"/>
</dbReference>
<feature type="chain" id="PRO_5022680423" description="Porin" evidence="2">
    <location>
        <begin position="25"/>
        <end position="112"/>
    </location>
</feature>
<reference evidence="3 4" key="1">
    <citation type="journal article" date="2015" name="J. Microbiol.">
        <title>Sphingosinicella ginsenosidimutans sp. nov., with ginsenoside converting activity.</title>
        <authorList>
            <person name="Kim J.K."/>
            <person name="Kang M.S."/>
            <person name="Park S.C."/>
            <person name="Kim K.M."/>
            <person name="Choi K."/>
            <person name="Yoon M.H."/>
            <person name="Im W.T."/>
        </authorList>
    </citation>
    <scope>NUCLEOTIDE SEQUENCE [LARGE SCALE GENOMIC DNA]</scope>
    <source>
        <strain evidence="3 4">BS-11</strain>
    </source>
</reference>